<comment type="caution">
    <text evidence="2">The sequence shown here is derived from an EMBL/GenBank/DDBJ whole genome shotgun (WGS) entry which is preliminary data.</text>
</comment>
<evidence type="ECO:0000313" key="3">
    <source>
        <dbReference type="Proteomes" id="UP000288216"/>
    </source>
</evidence>
<keyword evidence="1" id="KW-0472">Membrane</keyword>
<feature type="transmembrane region" description="Helical" evidence="1">
    <location>
        <begin position="118"/>
        <end position="138"/>
    </location>
</feature>
<accession>A0A401PDL1</accession>
<name>A0A401PDL1_SCYTO</name>
<evidence type="ECO:0000256" key="1">
    <source>
        <dbReference type="SAM" id="Phobius"/>
    </source>
</evidence>
<dbReference type="AlphaFoldDB" id="A0A401PDL1"/>
<reference evidence="2 3" key="1">
    <citation type="journal article" date="2018" name="Nat. Ecol. Evol.">
        <title>Shark genomes provide insights into elasmobranch evolution and the origin of vertebrates.</title>
        <authorList>
            <person name="Hara Y"/>
            <person name="Yamaguchi K"/>
            <person name="Onimaru K"/>
            <person name="Kadota M"/>
            <person name="Koyanagi M"/>
            <person name="Keeley SD"/>
            <person name="Tatsumi K"/>
            <person name="Tanaka K"/>
            <person name="Motone F"/>
            <person name="Kageyama Y"/>
            <person name="Nozu R"/>
            <person name="Adachi N"/>
            <person name="Nishimura O"/>
            <person name="Nakagawa R"/>
            <person name="Tanegashima C"/>
            <person name="Kiyatake I"/>
            <person name="Matsumoto R"/>
            <person name="Murakumo K"/>
            <person name="Nishida K"/>
            <person name="Terakita A"/>
            <person name="Kuratani S"/>
            <person name="Sato K"/>
            <person name="Hyodo S Kuraku.S."/>
        </authorList>
    </citation>
    <scope>NUCLEOTIDE SEQUENCE [LARGE SCALE GENOMIC DNA]</scope>
</reference>
<dbReference type="OrthoDB" id="284854at2759"/>
<keyword evidence="1" id="KW-0812">Transmembrane</keyword>
<gene>
    <name evidence="2" type="ORF">scyTo_0010959</name>
</gene>
<keyword evidence="3" id="KW-1185">Reference proteome</keyword>
<proteinExistence type="predicted"/>
<keyword evidence="1" id="KW-1133">Transmembrane helix</keyword>
<dbReference type="Proteomes" id="UP000288216">
    <property type="component" value="Unassembled WGS sequence"/>
</dbReference>
<dbReference type="EMBL" id="BFAA01004840">
    <property type="protein sequence ID" value="GCB71230.1"/>
    <property type="molecule type" value="Genomic_DNA"/>
</dbReference>
<organism evidence="2 3">
    <name type="scientific">Scyliorhinus torazame</name>
    <name type="common">Cloudy catshark</name>
    <name type="synonym">Catulus torazame</name>
    <dbReference type="NCBI Taxonomy" id="75743"/>
    <lineage>
        <taxon>Eukaryota</taxon>
        <taxon>Metazoa</taxon>
        <taxon>Chordata</taxon>
        <taxon>Craniata</taxon>
        <taxon>Vertebrata</taxon>
        <taxon>Chondrichthyes</taxon>
        <taxon>Elasmobranchii</taxon>
        <taxon>Galeomorphii</taxon>
        <taxon>Galeoidea</taxon>
        <taxon>Carcharhiniformes</taxon>
        <taxon>Scyliorhinidae</taxon>
        <taxon>Scyliorhinus</taxon>
    </lineage>
</organism>
<dbReference type="STRING" id="75743.A0A401PDL1"/>
<sequence length="139" mass="16200">MEMKPLQRMESYVQDTFSEKHHSNLSSKNTMEDYHPDFLSYGVQRLKRTTQNTENFRPMPPSEPNVQRLETLRMNVKLEPRPSRHDISMSPNLKTVTVPQCEEEMMVQYKSNSGSNPILVAMVILLNISVAILFVHFFI</sequence>
<evidence type="ECO:0000313" key="2">
    <source>
        <dbReference type="EMBL" id="GCB71230.1"/>
    </source>
</evidence>
<protein>
    <submittedName>
        <fullName evidence="2">Uncharacterized protein</fullName>
    </submittedName>
</protein>